<dbReference type="KEGG" id="mend:L6E24_06710"/>
<dbReference type="GeneID" id="74307375"/>
<evidence type="ECO:0000313" key="2">
    <source>
        <dbReference type="Proteomes" id="UP001060368"/>
    </source>
</evidence>
<dbReference type="Proteomes" id="UP001060368">
    <property type="component" value="Chromosome"/>
</dbReference>
<sequence length="59" mass="6934">MPEYSGSAPRINDYYIPLEKKMMKLKEGILKSEEEEILNFILRKHSSEYGHTLFITENA</sequence>
<reference evidence="1" key="1">
    <citation type="submission" date="2022-04" db="EMBL/GenBank/DDBJ databases">
        <title>Complete genome of Methanoplanus endosymbiosus DSM 3599.</title>
        <authorList>
            <person name="Chen S.-C."/>
            <person name="You Y.-T."/>
            <person name="Zhou Y.-Z."/>
            <person name="Lai M.-C."/>
        </authorList>
    </citation>
    <scope>NUCLEOTIDE SEQUENCE</scope>
    <source>
        <strain evidence="1">DSM 3599</strain>
    </source>
</reference>
<dbReference type="EMBL" id="CP096115">
    <property type="protein sequence ID" value="UUX93799.1"/>
    <property type="molecule type" value="Genomic_DNA"/>
</dbReference>
<gene>
    <name evidence="1" type="ORF">L6E24_06710</name>
</gene>
<accession>A0A9E7PP14</accession>
<dbReference type="RefSeq" id="WP_257743934.1">
    <property type="nucleotide sequence ID" value="NZ_CP096115.1"/>
</dbReference>
<name>A0A9E7PP14_9EURY</name>
<dbReference type="AlphaFoldDB" id="A0A9E7PP14"/>
<organism evidence="1 2">
    <name type="scientific">Methanoplanus endosymbiosus</name>
    <dbReference type="NCBI Taxonomy" id="33865"/>
    <lineage>
        <taxon>Archaea</taxon>
        <taxon>Methanobacteriati</taxon>
        <taxon>Methanobacteriota</taxon>
        <taxon>Stenosarchaea group</taxon>
        <taxon>Methanomicrobia</taxon>
        <taxon>Methanomicrobiales</taxon>
        <taxon>Methanomicrobiaceae</taxon>
        <taxon>Methanoplanus</taxon>
    </lineage>
</organism>
<evidence type="ECO:0000313" key="1">
    <source>
        <dbReference type="EMBL" id="UUX93799.1"/>
    </source>
</evidence>
<protein>
    <submittedName>
        <fullName evidence="1">Uncharacterized protein</fullName>
    </submittedName>
</protein>
<proteinExistence type="predicted"/>
<keyword evidence="2" id="KW-1185">Reference proteome</keyword>